<proteinExistence type="inferred from homology"/>
<dbReference type="AlphaFoldDB" id="A0A0G3EDE6"/>
<feature type="active site" evidence="9">
    <location>
        <position position="202"/>
    </location>
</feature>
<comment type="similarity">
    <text evidence="9">Belongs to the 'phage' integrase family. XerC subfamily.</text>
</comment>
<dbReference type="HAMAP" id="MF_01808">
    <property type="entry name" value="Recomb_XerC_XerD"/>
    <property type="match status" value="1"/>
</dbReference>
<dbReference type="InterPro" id="IPR004107">
    <property type="entry name" value="Integrase_SAM-like_N"/>
</dbReference>
<evidence type="ECO:0000256" key="3">
    <source>
        <dbReference type="ARBA" id="ARBA00022618"/>
    </source>
</evidence>
<dbReference type="PATRIC" id="fig|1609981.3.peg.1096"/>
<dbReference type="GO" id="GO:0003677">
    <property type="term" value="F:DNA binding"/>
    <property type="evidence" value="ECO:0007669"/>
    <property type="project" value="UniProtKB-UniRule"/>
</dbReference>
<dbReference type="SUPFAM" id="SSF56349">
    <property type="entry name" value="DNA breaking-rejoining enzymes"/>
    <property type="match status" value="1"/>
</dbReference>
<keyword evidence="7 9" id="KW-0233">DNA recombination</keyword>
<dbReference type="Gene3D" id="1.10.443.10">
    <property type="entry name" value="Intergrase catalytic core"/>
    <property type="match status" value="1"/>
</dbReference>
<dbReference type="Pfam" id="PF00589">
    <property type="entry name" value="Phage_integrase"/>
    <property type="match status" value="1"/>
</dbReference>
<dbReference type="InterPro" id="IPR013762">
    <property type="entry name" value="Integrase-like_cat_sf"/>
</dbReference>
<keyword evidence="8 9" id="KW-0131">Cell cycle</keyword>
<evidence type="ECO:0000256" key="8">
    <source>
        <dbReference type="ARBA" id="ARBA00023306"/>
    </source>
</evidence>
<keyword evidence="6 9" id="KW-0238">DNA-binding</keyword>
<reference evidence="13" key="1">
    <citation type="submission" date="2015-02" db="EMBL/GenBank/DDBJ databases">
        <title>Description and complete genome sequence of the first cultured representative of the subdivision 5 of the Verrucomicrobia phylum.</title>
        <authorList>
            <person name="Spring S."/>
            <person name="Bunk B."/>
            <person name="Sproer C."/>
            <person name="Klenk H.-P."/>
        </authorList>
    </citation>
    <scope>NUCLEOTIDE SEQUENCE [LARGE SCALE GENOMIC DNA]</scope>
    <source>
        <strain evidence="13">L21-Fru-AB</strain>
    </source>
</reference>
<dbReference type="KEGG" id="vbl:L21SP4_01047"/>
<dbReference type="InterPro" id="IPR023009">
    <property type="entry name" value="Tyrosine_recombinase_XerC/XerD"/>
</dbReference>
<dbReference type="NCBIfam" id="NF001399">
    <property type="entry name" value="PRK00283.1"/>
    <property type="match status" value="1"/>
</dbReference>
<dbReference type="CDD" id="cd00798">
    <property type="entry name" value="INT_XerDC_C"/>
    <property type="match status" value="1"/>
</dbReference>
<accession>A0A0G3EDE6</accession>
<keyword evidence="5 9" id="KW-0229">DNA integration</keyword>
<dbReference type="GO" id="GO:0007059">
    <property type="term" value="P:chromosome segregation"/>
    <property type="evidence" value="ECO:0007669"/>
    <property type="project" value="UniProtKB-UniRule"/>
</dbReference>
<dbReference type="InterPro" id="IPR002104">
    <property type="entry name" value="Integrase_catalytic"/>
</dbReference>
<evidence type="ECO:0000256" key="9">
    <source>
        <dbReference type="HAMAP-Rule" id="MF_01808"/>
    </source>
</evidence>
<evidence type="ECO:0000256" key="1">
    <source>
        <dbReference type="ARBA" id="ARBA00004496"/>
    </source>
</evidence>
<dbReference type="GO" id="GO:0009037">
    <property type="term" value="F:tyrosine-based site-specific recombinase activity"/>
    <property type="evidence" value="ECO:0007669"/>
    <property type="project" value="UniProtKB-UniRule"/>
</dbReference>
<evidence type="ECO:0000256" key="6">
    <source>
        <dbReference type="ARBA" id="ARBA00023125"/>
    </source>
</evidence>
<dbReference type="PROSITE" id="PS51898">
    <property type="entry name" value="TYR_RECOMBINASE"/>
    <property type="match status" value="1"/>
</dbReference>
<evidence type="ECO:0000256" key="4">
    <source>
        <dbReference type="ARBA" id="ARBA00022829"/>
    </source>
</evidence>
<dbReference type="GO" id="GO:0005737">
    <property type="term" value="C:cytoplasm"/>
    <property type="evidence" value="ECO:0007669"/>
    <property type="project" value="UniProtKB-SubCell"/>
</dbReference>
<evidence type="ECO:0000256" key="5">
    <source>
        <dbReference type="ARBA" id="ARBA00022908"/>
    </source>
</evidence>
<evidence type="ECO:0000256" key="7">
    <source>
        <dbReference type="ARBA" id="ARBA00023172"/>
    </source>
</evidence>
<organism evidence="12 13">
    <name type="scientific">Kiritimatiella glycovorans</name>
    <dbReference type="NCBI Taxonomy" id="1307763"/>
    <lineage>
        <taxon>Bacteria</taxon>
        <taxon>Pseudomonadati</taxon>
        <taxon>Kiritimatiellota</taxon>
        <taxon>Kiritimatiellia</taxon>
        <taxon>Kiritimatiellales</taxon>
        <taxon>Kiritimatiellaceae</taxon>
        <taxon>Kiritimatiella</taxon>
    </lineage>
</organism>
<feature type="active site" evidence="9">
    <location>
        <position position="178"/>
    </location>
</feature>
<dbReference type="InterPro" id="IPR011010">
    <property type="entry name" value="DNA_brk_join_enz"/>
</dbReference>
<evidence type="ECO:0000256" key="2">
    <source>
        <dbReference type="ARBA" id="ARBA00022490"/>
    </source>
</evidence>
<name>A0A0G3EDE6_9BACT</name>
<dbReference type="PANTHER" id="PTHR30349:SF41">
    <property type="entry name" value="INTEGRASE_RECOMBINASE PROTEIN MJ0367-RELATED"/>
    <property type="match status" value="1"/>
</dbReference>
<dbReference type="Gene3D" id="1.10.150.130">
    <property type="match status" value="1"/>
</dbReference>
<dbReference type="RefSeq" id="WP_052881655.1">
    <property type="nucleotide sequence ID" value="NZ_CP010904.1"/>
</dbReference>
<comment type="subunit">
    <text evidence="9">Forms a cyclic heterotetrameric complex composed of two molecules of XerC and two molecules of XerD.</text>
</comment>
<dbReference type="Pfam" id="PF02899">
    <property type="entry name" value="Phage_int_SAM_1"/>
    <property type="match status" value="1"/>
</dbReference>
<dbReference type="OrthoDB" id="9801717at2"/>
<dbReference type="InterPro" id="IPR010998">
    <property type="entry name" value="Integrase_recombinase_N"/>
</dbReference>
<feature type="active site" description="O-(3'-phospho-DNA)-tyrosine intermediate" evidence="9">
    <location>
        <position position="311"/>
    </location>
</feature>
<comment type="subcellular location">
    <subcellularLocation>
        <location evidence="1 9">Cytoplasm</location>
    </subcellularLocation>
</comment>
<feature type="domain" description="Core-binding (CB)" evidence="11">
    <location>
        <begin position="14"/>
        <end position="102"/>
    </location>
</feature>
<dbReference type="InterPro" id="IPR044068">
    <property type="entry name" value="CB"/>
</dbReference>
<dbReference type="EMBL" id="CP010904">
    <property type="protein sequence ID" value="AKJ64303.1"/>
    <property type="molecule type" value="Genomic_DNA"/>
</dbReference>
<dbReference type="STRING" id="1307763.L21SP4_01047"/>
<feature type="domain" description="Tyr recombinase" evidence="10">
    <location>
        <begin position="123"/>
        <end position="324"/>
    </location>
</feature>
<keyword evidence="2 9" id="KW-0963">Cytoplasm</keyword>
<keyword evidence="13" id="KW-1185">Reference proteome</keyword>
<dbReference type="PANTHER" id="PTHR30349">
    <property type="entry name" value="PHAGE INTEGRASE-RELATED"/>
    <property type="match status" value="1"/>
</dbReference>
<reference evidence="12 13" key="2">
    <citation type="journal article" date="2016" name="ISME J.">
        <title>Characterization of the first cultured representative of Verrucomicrobia subdivision 5 indicates the proposal of a novel phylum.</title>
        <authorList>
            <person name="Spring S."/>
            <person name="Bunk B."/>
            <person name="Sproer C."/>
            <person name="Schumann P."/>
            <person name="Rohde M."/>
            <person name="Tindall B.J."/>
            <person name="Klenk H.P."/>
        </authorList>
    </citation>
    <scope>NUCLEOTIDE SEQUENCE [LARGE SCALE GENOMIC DNA]</scope>
    <source>
        <strain evidence="12 13">L21-Fru-AB</strain>
    </source>
</reference>
<evidence type="ECO:0000313" key="13">
    <source>
        <dbReference type="Proteomes" id="UP000035268"/>
    </source>
</evidence>
<dbReference type="GO" id="GO:0051301">
    <property type="term" value="P:cell division"/>
    <property type="evidence" value="ECO:0007669"/>
    <property type="project" value="UniProtKB-KW"/>
</dbReference>
<gene>
    <name evidence="9 12" type="primary">xerC</name>
    <name evidence="12" type="ORF">L21SP4_01047</name>
</gene>
<dbReference type="PROSITE" id="PS51900">
    <property type="entry name" value="CB"/>
    <property type="match status" value="1"/>
</dbReference>
<dbReference type="InterPro" id="IPR050090">
    <property type="entry name" value="Tyrosine_recombinase_XerCD"/>
</dbReference>
<evidence type="ECO:0000313" key="12">
    <source>
        <dbReference type="EMBL" id="AKJ64303.1"/>
    </source>
</evidence>
<comment type="function">
    <text evidence="9">Site-specific tyrosine recombinase, which acts by catalyzing the cutting and rejoining of the recombining DNA molecules. The XerC-XerD complex is essential to convert dimers of the bacterial chromosome into monomers to permit their segregation at cell division. It also contributes to the segregational stability of plasmids.</text>
</comment>
<keyword evidence="3 9" id="KW-0132">Cell division</keyword>
<feature type="active site" evidence="9">
    <location>
        <position position="302"/>
    </location>
</feature>
<sequence length="330" mass="37262">MVKPRKSVESRKGRRREDLLRRFADYLEGECDASALTIENYLSDLRQFALITWGDDPETWAWAGADRYNARGFLVTIQKLGGTSATIRRKLSALRSFYRFLLREREVAENPFADVQLPRRERPLPKVLSESEVAQLIEAPRLWLEDPRTEKRGPPRRREAIAARDTAMIEVLYSTGMRLSELTGLRETMVDLIGGVVRVLGKGRKQRLCPLGTPAVRALREALRLRPELAAQGKGNRAANAVFLNVRGGRLSGRSVERIISKYAQYAGLPESMSPHVLRHSFATHLLDRGADLRSVQELLGHSSLSTTQIYTHVSVERLKKVYASAHPRA</sequence>
<keyword evidence="4 9" id="KW-0159">Chromosome partition</keyword>
<protein>
    <recommendedName>
        <fullName evidence="9">Tyrosine recombinase XerC</fullName>
    </recommendedName>
</protein>
<evidence type="ECO:0000259" key="10">
    <source>
        <dbReference type="PROSITE" id="PS51898"/>
    </source>
</evidence>
<dbReference type="GO" id="GO:0006313">
    <property type="term" value="P:DNA transposition"/>
    <property type="evidence" value="ECO:0007669"/>
    <property type="project" value="UniProtKB-UniRule"/>
</dbReference>
<feature type="active site" evidence="9">
    <location>
        <position position="279"/>
    </location>
</feature>
<evidence type="ECO:0000259" key="11">
    <source>
        <dbReference type="PROSITE" id="PS51900"/>
    </source>
</evidence>
<feature type="active site" evidence="9">
    <location>
        <position position="276"/>
    </location>
</feature>
<dbReference type="Proteomes" id="UP000035268">
    <property type="component" value="Chromosome"/>
</dbReference>